<organism evidence="4 5">
    <name type="scientific">Acaromyces ingoldii</name>
    <dbReference type="NCBI Taxonomy" id="215250"/>
    <lineage>
        <taxon>Eukaryota</taxon>
        <taxon>Fungi</taxon>
        <taxon>Dikarya</taxon>
        <taxon>Basidiomycota</taxon>
        <taxon>Ustilaginomycotina</taxon>
        <taxon>Exobasidiomycetes</taxon>
        <taxon>Exobasidiales</taxon>
        <taxon>Cryptobasidiaceae</taxon>
        <taxon>Acaromyces</taxon>
    </lineage>
</organism>
<dbReference type="InterPro" id="IPR001932">
    <property type="entry name" value="PPM-type_phosphatase-like_dom"/>
</dbReference>
<feature type="compositionally biased region" description="Low complexity" evidence="2">
    <location>
        <begin position="164"/>
        <end position="183"/>
    </location>
</feature>
<dbReference type="STRING" id="215250.A0A316YKI5"/>
<dbReference type="Gene3D" id="3.60.40.10">
    <property type="entry name" value="PPM-type phosphatase domain"/>
    <property type="match status" value="2"/>
</dbReference>
<dbReference type="SMART" id="SM00332">
    <property type="entry name" value="PP2Cc"/>
    <property type="match status" value="1"/>
</dbReference>
<dbReference type="PANTHER" id="PTHR12320:SF1">
    <property type="entry name" value="PROTEIN PHOSPHATASE PTC7 HOMOLOG"/>
    <property type="match status" value="1"/>
</dbReference>
<dbReference type="GeneID" id="37044374"/>
<comment type="cofactor">
    <cofactor evidence="1">
        <name>Mn(2+)</name>
        <dbReference type="ChEBI" id="CHEBI:29035"/>
    </cofactor>
</comment>
<dbReference type="PANTHER" id="PTHR12320">
    <property type="entry name" value="PROTEIN PHOSPHATASE 2C"/>
    <property type="match status" value="1"/>
</dbReference>
<name>A0A316YKI5_9BASI</name>
<evidence type="ECO:0000259" key="3">
    <source>
        <dbReference type="PROSITE" id="PS51746"/>
    </source>
</evidence>
<keyword evidence="1" id="KW-0464">Manganese</keyword>
<dbReference type="RefSeq" id="XP_025375761.1">
    <property type="nucleotide sequence ID" value="XM_025522458.1"/>
</dbReference>
<dbReference type="EC" id="3.1.3.16" evidence="1"/>
<keyword evidence="1" id="KW-0460">Magnesium</keyword>
<evidence type="ECO:0000313" key="5">
    <source>
        <dbReference type="Proteomes" id="UP000245768"/>
    </source>
</evidence>
<feature type="region of interest" description="Disordered" evidence="2">
    <location>
        <begin position="164"/>
        <end position="184"/>
    </location>
</feature>
<evidence type="ECO:0000256" key="2">
    <source>
        <dbReference type="SAM" id="MobiDB-lite"/>
    </source>
</evidence>
<feature type="compositionally biased region" description="Low complexity" evidence="2">
    <location>
        <begin position="63"/>
        <end position="112"/>
    </location>
</feature>
<dbReference type="InParanoid" id="A0A316YKI5"/>
<keyword evidence="1" id="KW-0904">Protein phosphatase</keyword>
<comment type="catalytic activity">
    <reaction evidence="1">
        <text>O-phospho-L-threonyl-[protein] + H2O = L-threonyl-[protein] + phosphate</text>
        <dbReference type="Rhea" id="RHEA:47004"/>
        <dbReference type="Rhea" id="RHEA-COMP:11060"/>
        <dbReference type="Rhea" id="RHEA-COMP:11605"/>
        <dbReference type="ChEBI" id="CHEBI:15377"/>
        <dbReference type="ChEBI" id="CHEBI:30013"/>
        <dbReference type="ChEBI" id="CHEBI:43474"/>
        <dbReference type="ChEBI" id="CHEBI:61977"/>
        <dbReference type="EC" id="3.1.3.16"/>
    </reaction>
</comment>
<dbReference type="AlphaFoldDB" id="A0A316YKI5"/>
<dbReference type="GO" id="GO:0046872">
    <property type="term" value="F:metal ion binding"/>
    <property type="evidence" value="ECO:0007669"/>
    <property type="project" value="UniProtKB-UniRule"/>
</dbReference>
<accession>A0A316YKI5</accession>
<comment type="catalytic activity">
    <reaction evidence="1">
        <text>O-phospho-L-seryl-[protein] + H2O = L-seryl-[protein] + phosphate</text>
        <dbReference type="Rhea" id="RHEA:20629"/>
        <dbReference type="Rhea" id="RHEA-COMP:9863"/>
        <dbReference type="Rhea" id="RHEA-COMP:11604"/>
        <dbReference type="ChEBI" id="CHEBI:15377"/>
        <dbReference type="ChEBI" id="CHEBI:29999"/>
        <dbReference type="ChEBI" id="CHEBI:43474"/>
        <dbReference type="ChEBI" id="CHEBI:83421"/>
        <dbReference type="EC" id="3.1.3.16"/>
    </reaction>
</comment>
<dbReference type="EMBL" id="KZ819638">
    <property type="protein sequence ID" value="PWN88563.1"/>
    <property type="molecule type" value="Genomic_DNA"/>
</dbReference>
<dbReference type="PROSITE" id="PS51746">
    <property type="entry name" value="PPM_2"/>
    <property type="match status" value="1"/>
</dbReference>
<dbReference type="OrthoDB" id="60843at2759"/>
<proteinExistence type="inferred from homology"/>
<comment type="cofactor">
    <cofactor evidence="1">
        <name>Mg(2+)</name>
        <dbReference type="ChEBI" id="CHEBI:18420"/>
    </cofactor>
</comment>
<evidence type="ECO:0000313" key="4">
    <source>
        <dbReference type="EMBL" id="PWN88563.1"/>
    </source>
</evidence>
<feature type="domain" description="PPM-type phosphatase" evidence="3">
    <location>
        <begin position="1"/>
        <end position="341"/>
    </location>
</feature>
<protein>
    <recommendedName>
        <fullName evidence="1">Protein phosphatase</fullName>
        <ecNumber evidence="1">3.1.3.16</ecNumber>
    </recommendedName>
</protein>
<dbReference type="FunCoup" id="A0A316YKI5">
    <property type="interactions" value="201"/>
</dbReference>
<dbReference type="InterPro" id="IPR036457">
    <property type="entry name" value="PPM-type-like_dom_sf"/>
</dbReference>
<evidence type="ECO:0000256" key="1">
    <source>
        <dbReference type="RuleBase" id="RU366020"/>
    </source>
</evidence>
<dbReference type="Proteomes" id="UP000245768">
    <property type="component" value="Unassembled WGS sequence"/>
</dbReference>
<sequence>MKGEASGDVCFAVADGVGGWSENGVDPALFSQSLMFHASQHASQFFASPDRLEEEEDLMSDVAPSSSSFSSSSSSSSSSSKLSSSGASTSTAATTPPPSHASSQSTSSSGSPSDILTYAYEATLKQREVPAGSATACILTFDSTRGTLRSANLGDSGFLILRTSPSSSSSSSSAPASEAQSSSKVLYVSKPQTHGFNTPLQLSKLPPQYRFDGSIDSKPAHAEQKEHQLREGDVVLVATDGYWDNVSADETVQLVRFVSDKHRAGWKEQQQAAGVDSSSADEGLDEERSLAQVLAHNLVEYCRMCQFSTTKTSPFEREAAKHGIHYPGGKVDDVALIIALITER</sequence>
<gene>
    <name evidence="4" type="ORF">FA10DRAFT_268745</name>
</gene>
<feature type="region of interest" description="Disordered" evidence="2">
    <location>
        <begin position="49"/>
        <end position="112"/>
    </location>
</feature>
<dbReference type="SUPFAM" id="SSF81606">
    <property type="entry name" value="PP2C-like"/>
    <property type="match status" value="1"/>
</dbReference>
<keyword evidence="1" id="KW-0479">Metal-binding</keyword>
<dbReference type="InterPro" id="IPR039123">
    <property type="entry name" value="PPTC7"/>
</dbReference>
<keyword evidence="1" id="KW-0378">Hydrolase</keyword>
<dbReference type="GO" id="GO:0004722">
    <property type="term" value="F:protein serine/threonine phosphatase activity"/>
    <property type="evidence" value="ECO:0007669"/>
    <property type="project" value="UniProtKB-EC"/>
</dbReference>
<comment type="similarity">
    <text evidence="1">Belongs to the PP2C family.</text>
</comment>
<keyword evidence="5" id="KW-1185">Reference proteome</keyword>
<reference evidence="4 5" key="1">
    <citation type="journal article" date="2018" name="Mol. Biol. Evol.">
        <title>Broad Genomic Sampling Reveals a Smut Pathogenic Ancestry of the Fungal Clade Ustilaginomycotina.</title>
        <authorList>
            <person name="Kijpornyongpan T."/>
            <person name="Mondo S.J."/>
            <person name="Barry K."/>
            <person name="Sandor L."/>
            <person name="Lee J."/>
            <person name="Lipzen A."/>
            <person name="Pangilinan J."/>
            <person name="LaButti K."/>
            <person name="Hainaut M."/>
            <person name="Henrissat B."/>
            <person name="Grigoriev I.V."/>
            <person name="Spatafora J.W."/>
            <person name="Aime M.C."/>
        </authorList>
    </citation>
    <scope>NUCLEOTIDE SEQUENCE [LARGE SCALE GENOMIC DNA]</scope>
    <source>
        <strain evidence="4 5">MCA 4198</strain>
    </source>
</reference>